<evidence type="ECO:0000313" key="2">
    <source>
        <dbReference type="EMBL" id="SPP27231.1"/>
    </source>
</evidence>
<dbReference type="Proteomes" id="UP000270190">
    <property type="component" value="Unassembled WGS sequence"/>
</dbReference>
<dbReference type="EMBL" id="OUNC01000005">
    <property type="protein sequence ID" value="SPP27231.1"/>
    <property type="molecule type" value="Genomic_DNA"/>
</dbReference>
<name>A0A2X0S549_BROTH</name>
<organism evidence="2 3">
    <name type="scientific">Brochothrix thermosphacta</name>
    <name type="common">Microbacterium thermosphactum</name>
    <dbReference type="NCBI Taxonomy" id="2756"/>
    <lineage>
        <taxon>Bacteria</taxon>
        <taxon>Bacillati</taxon>
        <taxon>Bacillota</taxon>
        <taxon>Bacilli</taxon>
        <taxon>Bacillales</taxon>
        <taxon>Listeriaceae</taxon>
        <taxon>Brochothrix</taxon>
    </lineage>
</organism>
<sequence>MKRKKIMIGLFVLMIIGLSTAVYTHLSSKAKAEERRITELDKNNKMIQSYKEMLNSFYSDKAYKQLKDKVVLADAELLYNQLKIMEKEALSQTSKSELKRLMSEGEVTVKMIKLKESLNQLFDVKGVLVKKAPIAQLEKQLAELKEAKTAFVKEQSEKLEKAKQQQRAVDVATKEVAQLFDGKKVRQDVSRTTYDKVKLLISKIKNIEIKNSLLDRIEKVNTSLGKKETAERVAIEHKKATTALVESEQAAANQLEGNGLNINKAPAQSNGGSSNNYKAPTQSNGGSSNNYKAPTQSNGSSLNNYTAPTQSNGSSSSNYTAPAQSNGGSSNNHKAPSQSNGNNSNKTPAQAKPSENNASKPSGSGNTWTGNQTGSGVIGRPDLSVDDPQGHNTWTGGEFNPGDLDW</sequence>
<feature type="region of interest" description="Disordered" evidence="1">
    <location>
        <begin position="260"/>
        <end position="406"/>
    </location>
</feature>
<dbReference type="AlphaFoldDB" id="A0A2X0S549"/>
<dbReference type="RefSeq" id="WP_120487422.1">
    <property type="nucleotide sequence ID" value="NZ_OUNC01000005.1"/>
</dbReference>
<evidence type="ECO:0000256" key="1">
    <source>
        <dbReference type="SAM" id="MobiDB-lite"/>
    </source>
</evidence>
<feature type="compositionally biased region" description="Polar residues" evidence="1">
    <location>
        <begin position="266"/>
        <end position="375"/>
    </location>
</feature>
<reference evidence="3" key="1">
    <citation type="submission" date="2018-04" db="EMBL/GenBank/DDBJ databases">
        <authorList>
            <person name="Illikoud N."/>
        </authorList>
    </citation>
    <scope>NUCLEOTIDE SEQUENCE [LARGE SCALE GENOMIC DNA]</scope>
</reference>
<protein>
    <submittedName>
        <fullName evidence="2">Uncharacterized protein</fullName>
    </submittedName>
</protein>
<accession>A0A2X0S549</accession>
<evidence type="ECO:0000313" key="3">
    <source>
        <dbReference type="Proteomes" id="UP000270190"/>
    </source>
</evidence>
<proteinExistence type="predicted"/>
<gene>
    <name evidence="2" type="ORF">BTBSAS_130011</name>
</gene>